<dbReference type="Gene3D" id="3.40.50.2300">
    <property type="match status" value="1"/>
</dbReference>
<dbReference type="RefSeq" id="WP_071473787.1">
    <property type="nucleotide sequence ID" value="NZ_MDKE01000055.1"/>
</dbReference>
<name>A0A1J4QA61_9GAMM</name>
<comment type="caution">
    <text evidence="4">The sequence shown here is derived from an EMBL/GenBank/DDBJ whole genome shotgun (WGS) entry which is preliminary data.</text>
</comment>
<gene>
    <name evidence="4" type="ORF">BFR47_05160</name>
</gene>
<dbReference type="SMART" id="SM00448">
    <property type="entry name" value="REC"/>
    <property type="match status" value="1"/>
</dbReference>
<dbReference type="STRING" id="1414654.BFR47_05160"/>
<dbReference type="Proteomes" id="UP000243073">
    <property type="component" value="Unassembled WGS sequence"/>
</dbReference>
<proteinExistence type="predicted"/>
<dbReference type="PROSITE" id="PS50110">
    <property type="entry name" value="RESPONSE_REGULATORY"/>
    <property type="match status" value="1"/>
</dbReference>
<dbReference type="CDD" id="cd17574">
    <property type="entry name" value="REC_OmpR"/>
    <property type="match status" value="1"/>
</dbReference>
<dbReference type="SUPFAM" id="SSF52172">
    <property type="entry name" value="CheY-like"/>
    <property type="match status" value="1"/>
</dbReference>
<dbReference type="GO" id="GO:0000160">
    <property type="term" value="P:phosphorelay signal transduction system"/>
    <property type="evidence" value="ECO:0007669"/>
    <property type="project" value="InterPro"/>
</dbReference>
<dbReference type="PANTHER" id="PTHR44591:SF3">
    <property type="entry name" value="RESPONSE REGULATORY DOMAIN-CONTAINING PROTEIN"/>
    <property type="match status" value="1"/>
</dbReference>
<dbReference type="InterPro" id="IPR001789">
    <property type="entry name" value="Sig_transdc_resp-reg_receiver"/>
</dbReference>
<evidence type="ECO:0000259" key="3">
    <source>
        <dbReference type="PROSITE" id="PS50110"/>
    </source>
</evidence>
<sequence length="127" mass="15014">MTPTILLVDDEPHILRIMRLQLERQGYQISTCSNGEDAFDRLRENPPDVLITDIQMPRMTGEQLCKKIRTEIPNRSFLIVLLTSRTEIEHRIWSKDFHNLWFYEKPLSMRQLISELGGYFEAHRAEA</sequence>
<dbReference type="EMBL" id="MDKE01000055">
    <property type="protein sequence ID" value="OIN05578.1"/>
    <property type="molecule type" value="Genomic_DNA"/>
</dbReference>
<keyword evidence="5" id="KW-1185">Reference proteome</keyword>
<keyword evidence="1 2" id="KW-0597">Phosphoprotein</keyword>
<feature type="domain" description="Response regulatory" evidence="3">
    <location>
        <begin position="4"/>
        <end position="120"/>
    </location>
</feature>
<evidence type="ECO:0000256" key="1">
    <source>
        <dbReference type="ARBA" id="ARBA00022553"/>
    </source>
</evidence>
<evidence type="ECO:0000256" key="2">
    <source>
        <dbReference type="PROSITE-ProRule" id="PRU00169"/>
    </source>
</evidence>
<evidence type="ECO:0000313" key="4">
    <source>
        <dbReference type="EMBL" id="OIN05578.1"/>
    </source>
</evidence>
<dbReference type="InterPro" id="IPR050595">
    <property type="entry name" value="Bact_response_regulator"/>
</dbReference>
<dbReference type="PANTHER" id="PTHR44591">
    <property type="entry name" value="STRESS RESPONSE REGULATOR PROTEIN 1"/>
    <property type="match status" value="1"/>
</dbReference>
<feature type="modified residue" description="4-aspartylphosphate" evidence="2">
    <location>
        <position position="53"/>
    </location>
</feature>
<dbReference type="InterPro" id="IPR011006">
    <property type="entry name" value="CheY-like_superfamily"/>
</dbReference>
<dbReference type="OrthoDB" id="9802186at2"/>
<reference evidence="4 5" key="1">
    <citation type="submission" date="2016-07" db="EMBL/GenBank/DDBJ databases">
        <title>Draft Genome Sequence of Oceanisphaera psychrotolerans, isolated from coastal sediment samples.</title>
        <authorList>
            <person name="Zhuo S."/>
            <person name="Ruan Z."/>
        </authorList>
    </citation>
    <scope>NUCLEOTIDE SEQUENCE [LARGE SCALE GENOMIC DNA]</scope>
    <source>
        <strain evidence="4 5">LAM-WHM-ZC</strain>
    </source>
</reference>
<protein>
    <recommendedName>
        <fullName evidence="3">Response regulatory domain-containing protein</fullName>
    </recommendedName>
</protein>
<organism evidence="4 5">
    <name type="scientific">Oceanisphaera psychrotolerans</name>
    <dbReference type="NCBI Taxonomy" id="1414654"/>
    <lineage>
        <taxon>Bacteria</taxon>
        <taxon>Pseudomonadati</taxon>
        <taxon>Pseudomonadota</taxon>
        <taxon>Gammaproteobacteria</taxon>
        <taxon>Aeromonadales</taxon>
        <taxon>Aeromonadaceae</taxon>
        <taxon>Oceanisphaera</taxon>
    </lineage>
</organism>
<evidence type="ECO:0000313" key="5">
    <source>
        <dbReference type="Proteomes" id="UP000243073"/>
    </source>
</evidence>
<dbReference type="AlphaFoldDB" id="A0A1J4QA61"/>
<accession>A0A1J4QA61</accession>
<dbReference type="Pfam" id="PF00072">
    <property type="entry name" value="Response_reg"/>
    <property type="match status" value="1"/>
</dbReference>